<feature type="disulfide bond" evidence="27">
    <location>
        <begin position="2812"/>
        <end position="2830"/>
    </location>
</feature>
<feature type="disulfide bond" evidence="27">
    <location>
        <begin position="3462"/>
        <end position="3477"/>
    </location>
</feature>
<comment type="subcellular location">
    <subcellularLocation>
        <location evidence="1">Apical cell membrane</location>
        <topology evidence="1">Single-pass type I membrane protein</topology>
    </subcellularLocation>
    <subcellularLocation>
        <location evidence="3">Cell projection</location>
        <location evidence="3">Axon</location>
    </subcellularLocation>
    <subcellularLocation>
        <location evidence="2">Cell projection</location>
        <location evidence="2">Dendrite</location>
    </subcellularLocation>
    <subcellularLocation>
        <location evidence="22">Membrane</location>
        <location evidence="22">Coated pit</location>
    </subcellularLocation>
</comment>
<feature type="repeat" description="LDL-receptor class B" evidence="28">
    <location>
        <begin position="1352"/>
        <end position="1397"/>
    </location>
</feature>
<feature type="disulfide bond" evidence="27">
    <location>
        <begin position="1003"/>
        <end position="1015"/>
    </location>
</feature>
<feature type="disulfide bond" evidence="26">
    <location>
        <begin position="4476"/>
        <end position="4486"/>
    </location>
</feature>
<feature type="repeat" description="LDL-receptor class B" evidence="28">
    <location>
        <begin position="3220"/>
        <end position="3263"/>
    </location>
</feature>
<dbReference type="InterPro" id="IPR026823">
    <property type="entry name" value="cEGF"/>
</dbReference>
<dbReference type="GO" id="GO:0043235">
    <property type="term" value="C:receptor complex"/>
    <property type="evidence" value="ECO:0007669"/>
    <property type="project" value="TreeGrafter"/>
</dbReference>
<feature type="disulfide bond" evidence="27">
    <location>
        <begin position="1088"/>
        <end position="1106"/>
    </location>
</feature>
<dbReference type="Gene3D" id="4.10.400.10">
    <property type="entry name" value="Low-density Lipoprotein Receptor"/>
    <property type="match status" value="32"/>
</dbReference>
<feature type="repeat" description="LDL-receptor class B" evidence="28">
    <location>
        <begin position="696"/>
        <end position="742"/>
    </location>
</feature>
<feature type="disulfide bond" evidence="27">
    <location>
        <begin position="2895"/>
        <end position="2913"/>
    </location>
</feature>
<feature type="disulfide bond" evidence="27">
    <location>
        <begin position="2659"/>
        <end position="2674"/>
    </location>
</feature>
<feature type="disulfide bond" evidence="27">
    <location>
        <begin position="3667"/>
        <end position="3682"/>
    </location>
</feature>
<feature type="disulfide bond" evidence="27">
    <location>
        <begin position="1081"/>
        <end position="1093"/>
    </location>
</feature>
<dbReference type="PROSITE" id="PS50068">
    <property type="entry name" value="LDLRA_2"/>
    <property type="match status" value="32"/>
</dbReference>
<evidence type="ECO:0000256" key="9">
    <source>
        <dbReference type="ARBA" id="ARBA00022729"/>
    </source>
</evidence>
<dbReference type="GO" id="GO:0005905">
    <property type="term" value="C:clathrin-coated pit"/>
    <property type="evidence" value="ECO:0007669"/>
    <property type="project" value="UniProtKB-KW"/>
</dbReference>
<dbReference type="SMART" id="SM00192">
    <property type="entry name" value="LDLa"/>
    <property type="match status" value="33"/>
</dbReference>
<keyword evidence="14 30" id="KW-1133">Transmembrane helix</keyword>
<keyword evidence="13" id="KW-0524">Neurogenesis</keyword>
<feature type="repeat" description="LDL-receptor class B" evidence="28">
    <location>
        <begin position="381"/>
        <end position="425"/>
    </location>
</feature>
<dbReference type="GO" id="GO:0007399">
    <property type="term" value="P:nervous system development"/>
    <property type="evidence" value="ECO:0007669"/>
    <property type="project" value="UniProtKB-KW"/>
</dbReference>
<reference evidence="33" key="1">
    <citation type="submission" date="2022-01" db="EMBL/GenBank/DDBJ databases">
        <authorList>
            <person name="King R."/>
        </authorList>
    </citation>
    <scope>NUCLEOTIDE SEQUENCE</scope>
</reference>
<feature type="disulfide bond" evidence="27">
    <location>
        <begin position="41"/>
        <end position="59"/>
    </location>
</feature>
<evidence type="ECO:0000256" key="11">
    <source>
        <dbReference type="ARBA" id="ARBA00022740"/>
    </source>
</evidence>
<dbReference type="CDD" id="cd00054">
    <property type="entry name" value="EGF_CA"/>
    <property type="match status" value="1"/>
</dbReference>
<feature type="disulfide bond" evidence="27">
    <location>
        <begin position="2745"/>
        <end position="2760"/>
    </location>
</feature>
<organism evidence="33 34">
    <name type="scientific">Ceutorhynchus assimilis</name>
    <name type="common">cabbage seed weevil</name>
    <dbReference type="NCBI Taxonomy" id="467358"/>
    <lineage>
        <taxon>Eukaryota</taxon>
        <taxon>Metazoa</taxon>
        <taxon>Ecdysozoa</taxon>
        <taxon>Arthropoda</taxon>
        <taxon>Hexapoda</taxon>
        <taxon>Insecta</taxon>
        <taxon>Pterygota</taxon>
        <taxon>Neoptera</taxon>
        <taxon>Endopterygota</taxon>
        <taxon>Coleoptera</taxon>
        <taxon>Polyphaga</taxon>
        <taxon>Cucujiformia</taxon>
        <taxon>Curculionidae</taxon>
        <taxon>Ceutorhynchinae</taxon>
        <taxon>Ceutorhynchus</taxon>
    </lineage>
</organism>
<evidence type="ECO:0000256" key="18">
    <source>
        <dbReference type="ARBA" id="ARBA00023170"/>
    </source>
</evidence>
<feature type="disulfide bond" evidence="26">
    <location>
        <begin position="4279"/>
        <end position="4288"/>
    </location>
</feature>
<feature type="disulfide bond" evidence="27">
    <location>
        <begin position="2888"/>
        <end position="2900"/>
    </location>
</feature>
<feature type="disulfide bond" evidence="27">
    <location>
        <begin position="2786"/>
        <end position="2801"/>
    </location>
</feature>
<feature type="disulfide bond" evidence="26">
    <location>
        <begin position="4499"/>
        <end position="4508"/>
    </location>
</feature>
<evidence type="ECO:0000256" key="3">
    <source>
        <dbReference type="ARBA" id="ARBA00004489"/>
    </source>
</evidence>
<feature type="disulfide bond" evidence="27">
    <location>
        <begin position="34"/>
        <end position="46"/>
    </location>
</feature>
<evidence type="ECO:0000256" key="19">
    <source>
        <dbReference type="ARBA" id="ARBA00023176"/>
    </source>
</evidence>
<dbReference type="InterPro" id="IPR000033">
    <property type="entry name" value="LDLR_classB_rpt"/>
</dbReference>
<feature type="domain" description="EGF-like" evidence="32">
    <location>
        <begin position="3045"/>
        <end position="3081"/>
    </location>
</feature>
<feature type="disulfide bond" evidence="27">
    <location>
        <begin position="2647"/>
        <end position="2665"/>
    </location>
</feature>
<feature type="domain" description="EGF-like" evidence="32">
    <location>
        <begin position="3003"/>
        <end position="3044"/>
    </location>
</feature>
<keyword evidence="20" id="KW-0325">Glycoprotein</keyword>
<feature type="disulfide bond" evidence="27">
    <location>
        <begin position="3807"/>
        <end position="3819"/>
    </location>
</feature>
<keyword evidence="10" id="KW-0677">Repeat</keyword>
<dbReference type="CDD" id="cd00055">
    <property type="entry name" value="EGF_Lam"/>
    <property type="match status" value="1"/>
</dbReference>
<dbReference type="GO" id="GO:0030424">
    <property type="term" value="C:axon"/>
    <property type="evidence" value="ECO:0007669"/>
    <property type="project" value="UniProtKB-SubCell"/>
</dbReference>
<accession>A0A9N9MLA3</accession>
<evidence type="ECO:0000256" key="31">
    <source>
        <dbReference type="SAM" id="SignalP"/>
    </source>
</evidence>
<dbReference type="PROSITE" id="PS01187">
    <property type="entry name" value="EGF_CA"/>
    <property type="match status" value="2"/>
</dbReference>
<keyword evidence="5" id="KW-1003">Cell membrane</keyword>
<dbReference type="PROSITE" id="PS00010">
    <property type="entry name" value="ASX_HYDROXYL"/>
    <property type="match status" value="3"/>
</dbReference>
<dbReference type="OrthoDB" id="9990982at2759"/>
<feature type="disulfide bond" evidence="27">
    <location>
        <begin position="1100"/>
        <end position="1115"/>
    </location>
</feature>
<dbReference type="PROSITE" id="PS01186">
    <property type="entry name" value="EGF_2"/>
    <property type="match status" value="2"/>
</dbReference>
<dbReference type="PANTHER" id="PTHR22722">
    <property type="entry name" value="LOW-DENSITY LIPOPROTEIN RECEPTOR-RELATED PROTEIN 2-RELATED"/>
    <property type="match status" value="1"/>
</dbReference>
<feature type="disulfide bond" evidence="26">
    <location>
        <begin position="4537"/>
        <end position="4546"/>
    </location>
</feature>
<evidence type="ECO:0000313" key="33">
    <source>
        <dbReference type="EMBL" id="CAG9764071.1"/>
    </source>
</evidence>
<dbReference type="GO" id="GO:0006898">
    <property type="term" value="P:receptor-mediated endocytosis"/>
    <property type="evidence" value="ECO:0007669"/>
    <property type="project" value="TreeGrafter"/>
</dbReference>
<evidence type="ECO:0000256" key="17">
    <source>
        <dbReference type="ARBA" id="ARBA00023157"/>
    </source>
</evidence>
<dbReference type="Proteomes" id="UP001152799">
    <property type="component" value="Chromosome 2"/>
</dbReference>
<keyword evidence="16 30" id="KW-0472">Membrane</keyword>
<feature type="disulfide bond" evidence="27">
    <location>
        <begin position="3533"/>
        <end position="3551"/>
    </location>
</feature>
<feature type="disulfide bond" evidence="26">
    <location>
        <begin position="4395"/>
        <end position="4405"/>
    </location>
</feature>
<dbReference type="GO" id="GO:0005509">
    <property type="term" value="F:calcium ion binding"/>
    <property type="evidence" value="ECO:0007669"/>
    <property type="project" value="InterPro"/>
</dbReference>
<keyword evidence="15" id="KW-0729">SH3-binding</keyword>
<evidence type="ECO:0000256" key="7">
    <source>
        <dbReference type="ARBA" id="ARBA00022583"/>
    </source>
</evidence>
<dbReference type="Pfam" id="PF00058">
    <property type="entry name" value="Ldl_recept_b"/>
    <property type="match status" value="8"/>
</dbReference>
<dbReference type="InterPro" id="IPR036055">
    <property type="entry name" value="LDL_receptor-like_sf"/>
</dbReference>
<dbReference type="PANTHER" id="PTHR22722:SF5">
    <property type="entry name" value="LOW-DENSITY LIPOPROTEIN RECEPTOR-RELATED PROTEIN 1B"/>
    <property type="match status" value="1"/>
</dbReference>
<dbReference type="PROSITE" id="PS01209">
    <property type="entry name" value="LDLRA_1"/>
    <property type="match status" value="14"/>
</dbReference>
<keyword evidence="19" id="KW-0168">Coated pit</keyword>
<feature type="domain" description="EGF-like" evidence="32">
    <location>
        <begin position="4435"/>
        <end position="4467"/>
    </location>
</feature>
<protein>
    <recommendedName>
        <fullName evidence="23">Low-density lipoprotein receptor-related protein 2</fullName>
    </recommendedName>
    <alternativeName>
        <fullName evidence="24">Glycoprotein 330</fullName>
    </alternativeName>
    <alternativeName>
        <fullName evidence="25">Megalin</fullName>
    </alternativeName>
</protein>
<feature type="region of interest" description="Disordered" evidence="29">
    <location>
        <begin position="4652"/>
        <end position="4672"/>
    </location>
</feature>
<feature type="repeat" description="LDL-receptor class B" evidence="28">
    <location>
        <begin position="1441"/>
        <end position="1489"/>
    </location>
</feature>
<feature type="repeat" description="LDL-receptor class B" evidence="28">
    <location>
        <begin position="743"/>
        <end position="785"/>
    </location>
</feature>
<feature type="disulfide bond" evidence="27">
    <location>
        <begin position="3655"/>
        <end position="3673"/>
    </location>
</feature>
<feature type="disulfide bond" evidence="27">
    <location>
        <begin position="2703"/>
        <end position="2718"/>
    </location>
</feature>
<feature type="disulfide bond" evidence="26">
    <location>
        <begin position="4457"/>
        <end position="4466"/>
    </location>
</feature>
<comment type="caution">
    <text evidence="26">Lacks conserved residue(s) required for the propagation of feature annotation.</text>
</comment>
<evidence type="ECO:0000256" key="25">
    <source>
        <dbReference type="ARBA" id="ARBA00080738"/>
    </source>
</evidence>
<keyword evidence="18" id="KW-0675">Receptor</keyword>
<dbReference type="SUPFAM" id="SSF63825">
    <property type="entry name" value="YWTD domain"/>
    <property type="match status" value="8"/>
</dbReference>
<feature type="domain" description="EGF-like" evidence="32">
    <location>
        <begin position="4327"/>
        <end position="4360"/>
    </location>
</feature>
<dbReference type="InterPro" id="IPR001881">
    <property type="entry name" value="EGF-like_Ca-bd_dom"/>
</dbReference>
<evidence type="ECO:0000256" key="21">
    <source>
        <dbReference type="ARBA" id="ARBA00023273"/>
    </source>
</evidence>
<dbReference type="SMART" id="SM00135">
    <property type="entry name" value="LY"/>
    <property type="match status" value="31"/>
</dbReference>
<feature type="repeat" description="LDL-receptor class B" evidence="28">
    <location>
        <begin position="2023"/>
        <end position="2065"/>
    </location>
</feature>
<dbReference type="Gene3D" id="2.10.25.10">
    <property type="entry name" value="Laminin"/>
    <property type="match status" value="10"/>
</dbReference>
<dbReference type="InterPro" id="IPR002172">
    <property type="entry name" value="LDrepeatLR_classA_rpt"/>
</dbReference>
<evidence type="ECO:0000256" key="14">
    <source>
        <dbReference type="ARBA" id="ARBA00022989"/>
    </source>
</evidence>
<feature type="disulfide bond" evidence="26">
    <location>
        <begin position="4480"/>
        <end position="4497"/>
    </location>
</feature>
<evidence type="ECO:0000259" key="32">
    <source>
        <dbReference type="PROSITE" id="PS50026"/>
    </source>
</evidence>
<dbReference type="InterPro" id="IPR049883">
    <property type="entry name" value="NOTCH1_EGF-like"/>
</dbReference>
<dbReference type="InterPro" id="IPR002049">
    <property type="entry name" value="LE_dom"/>
</dbReference>
<evidence type="ECO:0000256" key="1">
    <source>
        <dbReference type="ARBA" id="ARBA00004247"/>
    </source>
</evidence>
<feature type="disulfide bond" evidence="27">
    <location>
        <begin position="2733"/>
        <end position="2751"/>
    </location>
</feature>
<comment type="similarity">
    <text evidence="4">Belongs to the LDLR family.</text>
</comment>
<feature type="disulfide bond" evidence="27">
    <location>
        <begin position="2603"/>
        <end position="2615"/>
    </location>
</feature>
<dbReference type="PROSITE" id="PS50026">
    <property type="entry name" value="EGF_3"/>
    <property type="match status" value="10"/>
</dbReference>
<feature type="disulfide bond" evidence="26">
    <location>
        <begin position="4316"/>
        <end position="4325"/>
    </location>
</feature>
<feature type="disulfide bond" evidence="27">
    <location>
        <begin position="2987"/>
        <end position="3002"/>
    </location>
</feature>
<evidence type="ECO:0000256" key="28">
    <source>
        <dbReference type="PROSITE-ProRule" id="PRU00461"/>
    </source>
</evidence>
<keyword evidence="34" id="KW-1185">Reference proteome</keyword>
<dbReference type="GO" id="GO:0017124">
    <property type="term" value="F:SH3 domain binding"/>
    <property type="evidence" value="ECO:0007669"/>
    <property type="project" value="UniProtKB-KW"/>
</dbReference>
<feature type="disulfide bond" evidence="27">
    <location>
        <begin position="3616"/>
        <end position="3634"/>
    </location>
</feature>
<dbReference type="CDD" id="cd00112">
    <property type="entry name" value="LDLa"/>
    <property type="match status" value="30"/>
</dbReference>
<feature type="signal peptide" evidence="31">
    <location>
        <begin position="1"/>
        <end position="19"/>
    </location>
</feature>
<dbReference type="FunFam" id="4.10.400.10:FF:000007">
    <property type="entry name" value="Low density lipoprotein receptor-related protein 1"/>
    <property type="match status" value="1"/>
</dbReference>
<dbReference type="InterPro" id="IPR018097">
    <property type="entry name" value="EGF_Ca-bd_CS"/>
</dbReference>
<evidence type="ECO:0000256" key="10">
    <source>
        <dbReference type="ARBA" id="ARBA00022737"/>
    </source>
</evidence>
<keyword evidence="12" id="KW-0106">Calcium</keyword>
<evidence type="ECO:0000256" key="5">
    <source>
        <dbReference type="ARBA" id="ARBA00022475"/>
    </source>
</evidence>
<feature type="disulfide bond" evidence="26">
    <location>
        <begin position="4414"/>
        <end position="4423"/>
    </location>
</feature>
<dbReference type="InterPro" id="IPR023415">
    <property type="entry name" value="LDLR_class-A_CS"/>
</dbReference>
<evidence type="ECO:0000256" key="13">
    <source>
        <dbReference type="ARBA" id="ARBA00022902"/>
    </source>
</evidence>
<dbReference type="FunFam" id="4.10.400.10:FF:000005">
    <property type="entry name" value="low-density lipoprotein receptor-related protein 1B"/>
    <property type="match status" value="1"/>
</dbReference>
<keyword evidence="21" id="KW-0966">Cell projection</keyword>
<dbReference type="FunFam" id="2.120.10.30:FF:000008">
    <property type="entry name" value="Low-density lipoprotein receptor-related protein 4"/>
    <property type="match status" value="1"/>
</dbReference>
<dbReference type="Gene3D" id="2.120.10.30">
    <property type="entry name" value="TolB, C-terminal domain"/>
    <property type="match status" value="8"/>
</dbReference>
<dbReference type="PROSITE" id="PS00022">
    <property type="entry name" value="EGF_1"/>
    <property type="match status" value="6"/>
</dbReference>
<feature type="disulfide bond" evidence="27">
    <location>
        <begin position="2569"/>
        <end position="2587"/>
    </location>
</feature>
<feature type="disulfide bond" evidence="27">
    <location>
        <begin position="2934"/>
        <end position="2952"/>
    </location>
</feature>
<feature type="repeat" description="LDL-receptor class B" evidence="28">
    <location>
        <begin position="1490"/>
        <end position="1534"/>
    </location>
</feature>
<feature type="transmembrane region" description="Helical" evidence="30">
    <location>
        <begin position="4569"/>
        <end position="4595"/>
    </location>
</feature>
<evidence type="ECO:0000256" key="2">
    <source>
        <dbReference type="ARBA" id="ARBA00004279"/>
    </source>
</evidence>
<feature type="repeat" description="LDL-receptor class B" evidence="28">
    <location>
        <begin position="3177"/>
        <end position="3219"/>
    </location>
</feature>
<dbReference type="PRINTS" id="PR00261">
    <property type="entry name" value="LDLRECEPTOR"/>
</dbReference>
<evidence type="ECO:0000256" key="24">
    <source>
        <dbReference type="ARBA" id="ARBA00077868"/>
    </source>
</evidence>
<dbReference type="SUPFAM" id="SSF57424">
    <property type="entry name" value="LDL receptor-like module"/>
    <property type="match status" value="30"/>
</dbReference>
<feature type="domain" description="EGF-like" evidence="32">
    <location>
        <begin position="4239"/>
        <end position="4289"/>
    </location>
</feature>
<keyword evidence="17 26" id="KW-1015">Disulfide bond</keyword>
<feature type="repeat" description="LDL-receptor class B" evidence="28">
    <location>
        <begin position="1398"/>
        <end position="1440"/>
    </location>
</feature>
<name>A0A9N9MLA3_9CUCU</name>
<feature type="disulfide bond" evidence="27">
    <location>
        <begin position="3566"/>
        <end position="3578"/>
    </location>
</feature>
<feature type="disulfide bond" evidence="27">
    <location>
        <begin position="3506"/>
        <end position="3521"/>
    </location>
</feature>
<dbReference type="SMART" id="SM00179">
    <property type="entry name" value="EGF_CA"/>
    <property type="match status" value="7"/>
</dbReference>
<feature type="disulfide bond" evidence="26">
    <location>
        <begin position="4516"/>
        <end position="4526"/>
    </location>
</feature>
<dbReference type="GO" id="GO:0007605">
    <property type="term" value="P:sensory perception of sound"/>
    <property type="evidence" value="ECO:0007669"/>
    <property type="project" value="UniProtKB-KW"/>
</dbReference>
<feature type="domain" description="EGF-like" evidence="32">
    <location>
        <begin position="4512"/>
        <end position="4547"/>
    </location>
</feature>
<evidence type="ECO:0000256" key="8">
    <source>
        <dbReference type="ARBA" id="ARBA00022692"/>
    </source>
</evidence>
<feature type="disulfide bond" evidence="27">
    <location>
        <begin position="3734"/>
        <end position="3752"/>
    </location>
</feature>
<dbReference type="FunFam" id="2.120.10.30:FF:000241">
    <property type="entry name" value="Low-density lipoprotein receptor-related protein 6"/>
    <property type="match status" value="5"/>
</dbReference>
<dbReference type="PROSITE" id="PS51120">
    <property type="entry name" value="LDLRB"/>
    <property type="match status" value="15"/>
</dbReference>
<feature type="chain" id="PRO_5040360778" description="Low-density lipoprotein receptor-related protein 2" evidence="31">
    <location>
        <begin position="20"/>
        <end position="4672"/>
    </location>
</feature>
<evidence type="ECO:0000313" key="34">
    <source>
        <dbReference type="Proteomes" id="UP001152799"/>
    </source>
</evidence>
<evidence type="ECO:0000256" key="30">
    <source>
        <dbReference type="SAM" id="Phobius"/>
    </source>
</evidence>
<feature type="disulfide bond" evidence="27">
    <location>
        <begin position="3609"/>
        <end position="3621"/>
    </location>
</feature>
<evidence type="ECO:0000256" key="29">
    <source>
        <dbReference type="SAM" id="MobiDB-lite"/>
    </source>
</evidence>
<feature type="compositionally biased region" description="Basic and acidic residues" evidence="29">
    <location>
        <begin position="4652"/>
        <end position="4662"/>
    </location>
</feature>
<feature type="disulfide bond" evidence="26">
    <location>
        <begin position="4350"/>
        <end position="4359"/>
    </location>
</feature>
<feature type="disulfide bond" evidence="26">
    <location>
        <begin position="4295"/>
        <end position="4305"/>
    </location>
</feature>
<keyword evidence="8 30" id="KW-0812">Transmembrane</keyword>
<feature type="domain" description="EGF-like" evidence="32">
    <location>
        <begin position="4162"/>
        <end position="4197"/>
    </location>
</feature>
<dbReference type="InterPro" id="IPR009030">
    <property type="entry name" value="Growth_fac_rcpt_cys_sf"/>
</dbReference>
<dbReference type="Pfam" id="PF24468">
    <property type="entry name" value="EGF_LRP2"/>
    <property type="match status" value="1"/>
</dbReference>
<feature type="repeat" description="LDL-receptor class B" evidence="28">
    <location>
        <begin position="426"/>
        <end position="469"/>
    </location>
</feature>
<feature type="disulfide bond" evidence="27">
    <location>
        <begin position="3526"/>
        <end position="3538"/>
    </location>
</feature>
<dbReference type="FunFam" id="4.10.400.10:FF:000002">
    <property type="entry name" value="Low-density lipoprotein receptor-related protein 1"/>
    <property type="match status" value="2"/>
</dbReference>
<dbReference type="GO" id="GO:0042562">
    <property type="term" value="F:hormone binding"/>
    <property type="evidence" value="ECO:0007669"/>
    <property type="project" value="TreeGrafter"/>
</dbReference>
<dbReference type="InterPro" id="IPR000152">
    <property type="entry name" value="EGF-type_Asp/Asn_hydroxyl_site"/>
</dbReference>
<feature type="repeat" description="LDL-receptor class B" evidence="28">
    <location>
        <begin position="4028"/>
        <end position="4070"/>
    </location>
</feature>
<dbReference type="EMBL" id="OU892278">
    <property type="protein sequence ID" value="CAG9764071.1"/>
    <property type="molecule type" value="Genomic_DNA"/>
</dbReference>
<feature type="disulfide bond" evidence="27">
    <location>
        <begin position="2975"/>
        <end position="2993"/>
    </location>
</feature>
<feature type="disulfide bond" evidence="27">
    <location>
        <begin position="1022"/>
        <end position="1037"/>
    </location>
</feature>
<gene>
    <name evidence="33" type="ORF">CEUTPL_LOCUS4717</name>
</gene>
<feature type="disulfide bond" evidence="27">
    <location>
        <begin position="3648"/>
        <end position="3660"/>
    </location>
</feature>
<keyword evidence="9 31" id="KW-0732">Signal</keyword>
<dbReference type="SUPFAM" id="SSF57196">
    <property type="entry name" value="EGF/Laminin"/>
    <property type="match status" value="4"/>
</dbReference>
<dbReference type="FunFam" id="2.10.25.10:FF:000009">
    <property type="entry name" value="Low-density lipoprotein receptor isoform 1"/>
    <property type="match status" value="1"/>
</dbReference>
<feature type="disulfide bond" evidence="27">
    <location>
        <begin position="3450"/>
        <end position="3468"/>
    </location>
</feature>
<evidence type="ECO:0000256" key="15">
    <source>
        <dbReference type="ARBA" id="ARBA00023036"/>
    </source>
</evidence>
<feature type="disulfide bond" evidence="27">
    <location>
        <begin position="1061"/>
        <end position="1076"/>
    </location>
</feature>
<dbReference type="InterPro" id="IPR000742">
    <property type="entry name" value="EGF"/>
</dbReference>
<feature type="domain" description="EGF-like" evidence="32">
    <location>
        <begin position="4472"/>
        <end position="4509"/>
    </location>
</feature>
<dbReference type="InterPro" id="IPR011042">
    <property type="entry name" value="6-blade_b-propeller_TolB-like"/>
</dbReference>
<dbReference type="GO" id="GO:0048513">
    <property type="term" value="P:animal organ development"/>
    <property type="evidence" value="ECO:0007669"/>
    <property type="project" value="UniProtKB-ARBA"/>
</dbReference>
<dbReference type="SMART" id="SM00181">
    <property type="entry name" value="EGF"/>
    <property type="match status" value="29"/>
</dbReference>
<keyword evidence="6 26" id="KW-0245">EGF-like domain</keyword>
<dbReference type="Pfam" id="PF00057">
    <property type="entry name" value="Ldl_recept_a"/>
    <property type="match status" value="29"/>
</dbReference>
<feature type="domain" description="EGF-like" evidence="32">
    <location>
        <begin position="4391"/>
        <end position="4424"/>
    </location>
</feature>
<evidence type="ECO:0000256" key="22">
    <source>
        <dbReference type="ARBA" id="ARBA00037878"/>
    </source>
</evidence>
<feature type="repeat" description="LDL-receptor class B" evidence="28">
    <location>
        <begin position="2380"/>
        <end position="2424"/>
    </location>
</feature>
<dbReference type="FunFam" id="4.10.400.10:FF:000011">
    <property type="entry name" value="Low-density lipoprotein receptor-related protein 1"/>
    <property type="match status" value="1"/>
</dbReference>
<dbReference type="GO" id="GO:0030425">
    <property type="term" value="C:dendrite"/>
    <property type="evidence" value="ECO:0007669"/>
    <property type="project" value="UniProtKB-SubCell"/>
</dbReference>
<evidence type="ECO:0000256" key="6">
    <source>
        <dbReference type="ARBA" id="ARBA00022536"/>
    </source>
</evidence>
<feature type="disulfide bond" evidence="27">
    <location>
        <begin position="3443"/>
        <end position="3455"/>
    </location>
</feature>
<proteinExistence type="inferred from homology"/>
<feature type="disulfide bond" evidence="27">
    <location>
        <begin position="921"/>
        <end position="933"/>
    </location>
</feature>
<evidence type="ECO:0000256" key="20">
    <source>
        <dbReference type="ARBA" id="ARBA00023180"/>
    </source>
</evidence>
<feature type="repeat" description="LDL-receptor class B" evidence="28">
    <location>
        <begin position="2425"/>
        <end position="2467"/>
    </location>
</feature>
<dbReference type="Pfam" id="PF07645">
    <property type="entry name" value="EGF_CA"/>
    <property type="match status" value="1"/>
</dbReference>
<evidence type="ECO:0000256" key="4">
    <source>
        <dbReference type="ARBA" id="ARBA00009939"/>
    </source>
</evidence>
<keyword evidence="11" id="KW-1009">Hearing</keyword>
<feature type="disulfide bond" evidence="27">
    <location>
        <begin position="2927"/>
        <end position="2939"/>
    </location>
</feature>
<feature type="disulfide bond" evidence="27">
    <location>
        <begin position="2805"/>
        <end position="2817"/>
    </location>
</feature>
<sequence>MENMIGVSLFLGLFCLSQGQLDPREPLFSTTVKCALNLFQCNSGQCIPLNWHCDSHRDCDDGSDEPEGCVTAQCKPEQFRCALTQKCLPNGWVCDDEQDCGVHPELGPDKSDEDPKHCKPTHCRWNEAPCPDGPACAHLDLFCDGQLGGCPGNSDEWDFCTNKSLSCDRMQCTYKCKPTPQGAQCYCPQGKRPEGNNCLDADECQYDDTCSQVCNNVVGSYKCSCVSGYYQNGTDCIAINVPETEPPSLIFSTQSEIRRVTLEGKAWPGNSSLRLLNSNALEFIHRNHTVCYVHHNVSQSSIVCANINDLEQRWALQVKSSLLDVDSIQQLAFDWVSENWYFLEDQKEAIIMCNNGLMWCNLIVENNLGYPRAIALDPTSGYMFFTKWGQSPPMLERCNLDGTNRKPIVDVKIVYPYGVSVDYPTKTVFWVDTYLDYIEKVDYDGKNRKTVARGVHVRNGYGISVFQNRVFVSSWYNSSILEVKKFGNADKNLEARNIVTNITRPFNVYVFHRQRQPDVAHPCKTSTCDHLCIPSWSPTGVAVKKCLCASGYILFGDRCIIKTPDMFLLAAKTKPGSIRGIDLVTSRDVMVPVLSVGRPKVLEYIAGSKSVIYADGQDETLNIVLIDSVNKSSVLLKDIQCDCLALDWTTGNLYFNNWKRGLIGVLKVSNSTLVKTLFQSTFAYYRTSIALDPTRGIMFWCDWSGTPEKGSIFTAYMDGTERKSFLEENVFWPSGLAVDIKSGRLYWMDRQLRSLQSINLDGSNLRVEIDKGIGTPANLVLGLDKTLYYIDVTNGTVMSFKSENGLKTVFESNTSLQDIKIFDPNRKEQEPEECSKCPELCLRTDNGKLTCACRDGFEWSGKDCLKISNYTAPSACPKHHFQCLDRKQCIPNNYVCDGVDNCGDGSDESTEPGGPCENVKCGEHQVKCDKTTCIARHWVCDGEKDCLDGTDEDPKMCLKVCPVNQFKCKNSRRCIPMVWRCDHVHDCGPNDDSDEADCKVNTCDVNEFTCKDGQCIASHFYCDSLKDCRDGSDEIDCVQCNPETEIVCKPKADCLPSVVRCDGKMDCPDGTDERDCGKKDCESNEFTCANFECIPKMFVCDSDLDCIDGSDEKNCDASKMHNTTDLKQKIDCLPPNRLCDNDTKCISPMQMCDNRQDCADGTDEGHKCNEMSGNVTGTKGSSMTSSCEYPHRLCDNDTKCITVQQLCDGRSDCTDGSDEGMRCTDQMCDHSFICSHICHNAPDGVVCSCPADLHLQADRTHCLETHPCEAWGVCSQKCIPRGSRYKCSCLDGYVLQEDGFTCKSTDIGRPYVTFSNRHELRGVDLHTFTQKSFISNLKNTITLDFYHSNGTDMIFWTDVIDDKIYRGTVGGGSLGNIEVVVNAGLSTAEGLAVDWIGENLYWVESNLDQIEVAKLNGSFRRTLVAGDMESPRAIAVDPRDGYLFWTDWDNSAPRIERCSLAGLDRKVVVRVDQFIKGGWPNGLTLDYTMRRIYWADARSDSIHTCNYDGNDHHEVISNQEFLSHPFAISLFENYVYWTDWRTNSVMRANKWTGGDVMVIQRTLTQPFDIKVMHPSRQPPGDNPCGKNNGGCSHLCLIHLNGSYKCDCPHISRLSDDNKTCVNNERVLLIARASEIRGVDIEQPYYHTIPTISMPQVLNPVQLEYFAKNKTLIWSDSQSDEVKKSNLTQGPVQTLIDTGLQQLSGLAVDWISELLFVSSVNGIVISNIKGEYSTLLIEDKQILSVAVYPSLGKVFWIRGQNDSIAFVESSGMDGSDRKILVPDLMFDSKSLVVDMKSNRLYWVSGFEVMYSNLDGTNLLKLNLPSNVTVTAITVYRGKLYYADDADQSIYVADKTLGINGSIVALRNSTGGVLALRIYDSKEQSGTHPCQINNGGCQHLCLPRTKSSFMCKCATGYEEDPTDFHKCTGIQDFIVFSLNWELQGRPLNGSKATKVLGPISRVSSASSIDFIANQDLLFWADIEHGQVTKIRRDGTRRSFILDQTEIIDNVPDDWLTCLAIDWVAENMYWCDSKRGTISVARLDGTKEHVLLSNETAKPNALALDPVRGLMIWASQNKLEIATLDGQNRRVLLNKSNKKFSDITLDSKNQQIYFCDILSATIERIKYDGGNHSVLLNNATLDKPVSLTFFENTIYFLDVAKGKGSIRKVPISNFSDVTVIEEDLGDSLTDIQIYSKRRQDGTNPCAKNNGDCEQLCLFNGTNPVCVCSHGMLSSDGKTCEPFYTFVMFSKVVSIDSIHMMGEKNLMNSPYPTIKNSSYLKNAIGLSFSYQHSTLFYSDIQRGSINAVFFNGSDHRIIVDKQGSVEGIAYEQLANALYWTCNNDATINRVNLTNQLQNASEVETIVSLRPLDKPRGIAVDSCGGRVYWTNWNAHQPSIERAYFTGYKRQAIITTDIRMPNGITLDHKAQKLYWGDARLDKIERCEYDGSKRVVLAKVTPQHPFALAIHGDFIYWTDWILHAVIRADKFTGQYFVTLRKDVPRPMGIVAVADNVVDCSLNPCLIDNGGCEEYCELTASAQVQCSCREGRTLNADGRCIKAGNVECTNTEDSFRCSDGGCVPFHVTCDGITHCADGSDEEAGYCGYRTCPLGWLKCLNKKCVPINATCDGVDDCGDSTDELNCHCPEDKYFRCADGECVLKSVLCDMDPDCKDNSDEIGCPKTNCTAFHNPNFRNCNFTSNCIHKDWICDGEDDCWDNSDEVGCPKLNKPCDLFNQWQCQSGQCINSTGRCNGKQDCQDGSDEVHCTANVWCPADHFRCISDGTCIPISWYCNGVKDCHDESDEIECKHQCRADKFQCANGECIPKSWQCDGSPDCADRSDETEHCNHTECTKQEFRCNSTGRCIPETWVCDGEMDCKNNEDESPTDCQGKIACTDQQFQCKGGQCVNRAFYCDGDRDCTDGSDEPDYCFKTCSMNEFHCANGKCLMELYKCDGFDDCGDGSDEEKCQTEDYCQNKGWFHCENGVCINETLLCNGENNCGDFSDEGRCFIDECSAKTPICDHICIDKVVGYECQCHPGYKISAKNPHHCEDIDECLDRPCSQVCKNTRGSYHCSCLENFILDGQSCKVDSPVKATLLLANRYYIREIDFTGDSNLIAHNLTNAVALDYDWATQCIYWSDVTQLGSTIKRICDYKQENPMSTVKMLHSSTLQNPDGLAVDWVGRNLYWCDKGTDTIEVSTLEGKHRRILHSKDLEEPRALALDPINKYMYWTDWGSRVHIGKSGMDGSNPKVIINKNLGWPNALTISFETNELFWSDAREDYIAVSDFEGENIKIIASREKNIKLQLHHVFAIDVWEDYVYWTDWETKNIERCHKYTGENCSSILNTVHRPMDVRVVHPFKQPKVSNNPCATANCSALCLLSPKEPYFTCQCPENYVLGKDGRTCEANCTTSHFECKTSYKCIPFWWQCDTQDDCGDGSDEPDDCPSFKCLPGQYQCANGQCIHPGDLCNGVNNCGDHSDERDCDKYACLNTQFRCEGNSTIPPRCIPSTLRCNKVPNCPLGEDELNCPPATCPASQFKCNNDKCIPAVWVCDNDNDCGDGSDEMQDCHARTCGPEHFRCNSGRCIPLSWKCDGDPDCGDDEDEPPTCSQAEFHTCEPTYFRCKNNKCIPGRWYCDYDNDCGDGTDELNCTPRNCSESEFRCGNGKCIRGTMKCDGEYQCEDRSDEADCQTQCKQNEFQCINPKICIFKEWRCDGELDCSDGSDEINCPNATSCPLNGFRCQNGFCINGDWQCDGQNDCDDGSDENDCKTYTCPAGRFRCQNRCVPVSALCDGTKQCEDGSDEDKHFCKRYGLCPNGQFLCKNNRCIAKEALCDRNNDCGDNSDETDCDLSPCKWNTCSQICIESRVNQTSCKCVEGYRLTGRNGQCQAEGDMAELVLAAEAELRLISPYKMGDINKMKKTQAIAPGYKVDSVDILYGKKQAEAFWTDHQNKRVQSMVIQIEDERRTNRDADFARTVLSNLREPRGIALDWAARRIYITDSSRLLVSDLEGKFNFTLISTNLQNPRDIVLAPGEGLLFWADWGPEPRIERADMDGYNRKVLVNNLLWPTSLAIDYPTKRLYWCDPKASTVESVAFDGRDRHLIKRFEEASIKPYKLEVFEDNLFVSTYQRHDVIRFNKFGNGADMVFLAHGLTRVSDILILQENKRPKLNNSCNDFCSNNEFCLLTPKGARCVCSNGYINDNFTCKAVTPPTPHCPLNCNLGQCKIETGKAAYCVCPALYFGNRCQHYRCSQHCKNGGVCVLDASWNSTSLLAPADQDKPPLKCICPPQWYGKRCEKRLPLCKDFCNNGGTCTLLMGLPHCTCKDGFMGFRCQHCTNFDCGSGGSCSMRNGVQSCTCSQGYSGQHCEKSVCGPHGQVVSLPKGIQCDCHLGYTGERCETSRCNGLCQNGGTCTAATLQCTCPPNFTGPRCEQDICATSKSCCHNGGCKNGGRCVVMHGARVCNCTQRWGGENCEVYIGNDNPCDGFCKNSGICQILKPGDVPRCWCLPSWSGPTCTKSTSSLCSNYCHNGGSCTVIQGSPNCTCTSDYQGATCTVLRDPQVLLAQQEGNSPEGRSIWIPIAWALAVILIVLAIGIVLFEYVFRRRTIFSHERLQENDFHNPMYQDRDAEPFTLEADKSGNFENPVYESVYNGTTSGREEKAVLLEHTADDTPPPPTEEL</sequence>
<feature type="repeat" description="LDL-receptor class B" evidence="28">
    <location>
        <begin position="1669"/>
        <end position="1711"/>
    </location>
</feature>
<feature type="disulfide bond" evidence="27">
    <location>
        <begin position="3573"/>
        <end position="3591"/>
    </location>
</feature>
<evidence type="ECO:0000256" key="16">
    <source>
        <dbReference type="ARBA" id="ARBA00023136"/>
    </source>
</evidence>
<dbReference type="InterPro" id="IPR051221">
    <property type="entry name" value="LDLR-related"/>
</dbReference>
<dbReference type="Pfam" id="PF12662">
    <property type="entry name" value="cEGF"/>
    <property type="match status" value="1"/>
</dbReference>
<dbReference type="InterPro" id="IPR056588">
    <property type="entry name" value="EGF_LRP2"/>
</dbReference>
<dbReference type="FunFam" id="2.120.10.30:FF:000035">
    <property type="entry name" value="Low-density lipoprotein receptor-related protein 2"/>
    <property type="match status" value="1"/>
</dbReference>
<keyword evidence="7" id="KW-0254">Endocytosis</keyword>
<feature type="domain" description="EGF-like" evidence="32">
    <location>
        <begin position="4291"/>
        <end position="4326"/>
    </location>
</feature>
<feature type="disulfide bond" evidence="27">
    <location>
        <begin position="928"/>
        <end position="946"/>
    </location>
</feature>
<feature type="disulfide bond" evidence="26">
    <location>
        <begin position="4243"/>
        <end position="4253"/>
    </location>
</feature>
<evidence type="ECO:0000256" key="12">
    <source>
        <dbReference type="ARBA" id="ARBA00022837"/>
    </source>
</evidence>
<feature type="disulfide bond" evidence="27">
    <location>
        <begin position="2622"/>
        <end position="2637"/>
    </location>
</feature>
<feature type="disulfide bond" evidence="27">
    <location>
        <begin position="3746"/>
        <end position="3761"/>
    </location>
</feature>
<feature type="disulfide bond" evidence="27">
    <location>
        <begin position="3628"/>
        <end position="3643"/>
    </location>
</feature>
<feature type="disulfide bond" evidence="27">
    <location>
        <begin position="3727"/>
        <end position="3739"/>
    </location>
</feature>
<feature type="disulfide bond" evidence="27">
    <location>
        <begin position="2946"/>
        <end position="2961"/>
    </location>
</feature>
<evidence type="ECO:0000256" key="26">
    <source>
        <dbReference type="PROSITE-ProRule" id="PRU00076"/>
    </source>
</evidence>
<evidence type="ECO:0000256" key="23">
    <source>
        <dbReference type="ARBA" id="ARBA00074420"/>
    </source>
</evidence>
<dbReference type="SUPFAM" id="SSF57184">
    <property type="entry name" value="Growth factor receptor domain"/>
    <property type="match status" value="2"/>
</dbReference>
<evidence type="ECO:0000256" key="27">
    <source>
        <dbReference type="PROSITE-ProRule" id="PRU00124"/>
    </source>
</evidence>
<feature type="disulfide bond" evidence="27">
    <location>
        <begin position="1010"/>
        <end position="1028"/>
    </location>
</feature>
<feature type="disulfide bond" evidence="26">
    <location>
        <begin position="4166"/>
        <end position="4176"/>
    </location>
</feature>
<feature type="disulfide bond" evidence="27">
    <location>
        <begin position="2610"/>
        <end position="2628"/>
    </location>
</feature>
<feature type="disulfide bond" evidence="27">
    <location>
        <begin position="3826"/>
        <end position="3841"/>
    </location>
</feature>
<feature type="disulfide bond" evidence="27">
    <location>
        <begin position="3814"/>
        <end position="3832"/>
    </location>
</feature>
<dbReference type="GO" id="GO:0016324">
    <property type="term" value="C:apical plasma membrane"/>
    <property type="evidence" value="ECO:0007669"/>
    <property type="project" value="UniProtKB-SubCell"/>
</dbReference>
<feature type="disulfide bond" evidence="27">
    <location>
        <begin position="3706"/>
        <end position="3721"/>
    </location>
</feature>